<evidence type="ECO:0000256" key="6">
    <source>
        <dbReference type="SAM" id="Phobius"/>
    </source>
</evidence>
<dbReference type="InterPro" id="IPR004840">
    <property type="entry name" value="Amino_acid_permease_CS"/>
</dbReference>
<evidence type="ECO:0000313" key="8">
    <source>
        <dbReference type="Proteomes" id="UP000091956"/>
    </source>
</evidence>
<sequence>MAEKDKTEEMLEDLGSISASVADLEQVNHDVLRLAEMGYEQEMRRKFSPWSVLAVGFSLTNSWFGLSFSLATGINSGGPVILIYGLMILGLVSVSVAISLAEMASAYPNSGGQYFWAKVLAPPRYAGIVSYLTGWFAYAGSIFASASVASGMASGIVGLYQLTHPDLTIQAWHVVVTYELFTFFCYFLNTWGRALPAINTLSLYLSLTSFIVITIAVPASSSSHQPASFVFTEFINNTGWKENGVAFLIGLINTNYPFAALDCATHVAEEVSNPERAIPIALLGTVAIGFSTAWLFAVSMMFSIHDLDAVSNTATLVPIIEIFNQAIGPTGAIALETLIILTGVGCLTTCHTWQARLCWSFARDKGLPFSSQLSKVDHKLDVPIVAHTVSVVIDALVGECDDSLAVC</sequence>
<comment type="subcellular location">
    <subcellularLocation>
        <location evidence="1">Membrane</location>
        <topology evidence="1">Multi-pass membrane protein</topology>
    </subcellularLocation>
</comment>
<protein>
    <recommendedName>
        <fullName evidence="9">Choline transporter</fullName>
    </recommendedName>
</protein>
<dbReference type="Pfam" id="PF13520">
    <property type="entry name" value="AA_permease_2"/>
    <property type="match status" value="1"/>
</dbReference>
<gene>
    <name evidence="7" type="ORF">VE01_02203</name>
</gene>
<feature type="transmembrane region" description="Helical" evidence="6">
    <location>
        <begin position="125"/>
        <end position="149"/>
    </location>
</feature>
<accession>A0A1B8GVQ0</accession>
<keyword evidence="3 6" id="KW-0812">Transmembrane</keyword>
<dbReference type="STRING" id="342668.A0A1B8GVQ0"/>
<feature type="transmembrane region" description="Helical" evidence="6">
    <location>
        <begin position="201"/>
        <end position="219"/>
    </location>
</feature>
<evidence type="ECO:0000256" key="1">
    <source>
        <dbReference type="ARBA" id="ARBA00004141"/>
    </source>
</evidence>
<feature type="transmembrane region" description="Helical" evidence="6">
    <location>
        <begin position="169"/>
        <end position="189"/>
    </location>
</feature>
<feature type="transmembrane region" description="Helical" evidence="6">
    <location>
        <begin position="80"/>
        <end position="104"/>
    </location>
</feature>
<keyword evidence="8" id="KW-1185">Reference proteome</keyword>
<keyword evidence="5 6" id="KW-0472">Membrane</keyword>
<proteinExistence type="predicted"/>
<evidence type="ECO:0000256" key="2">
    <source>
        <dbReference type="ARBA" id="ARBA00022448"/>
    </source>
</evidence>
<dbReference type="GeneID" id="28835589"/>
<dbReference type="EMBL" id="KV460211">
    <property type="protein sequence ID" value="OBT99911.2"/>
    <property type="molecule type" value="Genomic_DNA"/>
</dbReference>
<dbReference type="PANTHER" id="PTHR45649:SF7">
    <property type="entry name" value="CHOLINE TRANSPORT PROTEIN"/>
    <property type="match status" value="1"/>
</dbReference>
<dbReference type="GO" id="GO:0006865">
    <property type="term" value="P:amino acid transport"/>
    <property type="evidence" value="ECO:0007669"/>
    <property type="project" value="InterPro"/>
</dbReference>
<organism evidence="7 8">
    <name type="scientific">Pseudogymnoascus verrucosus</name>
    <dbReference type="NCBI Taxonomy" id="342668"/>
    <lineage>
        <taxon>Eukaryota</taxon>
        <taxon>Fungi</taxon>
        <taxon>Dikarya</taxon>
        <taxon>Ascomycota</taxon>
        <taxon>Pezizomycotina</taxon>
        <taxon>Leotiomycetes</taxon>
        <taxon>Thelebolales</taxon>
        <taxon>Thelebolaceae</taxon>
        <taxon>Pseudogymnoascus</taxon>
    </lineage>
</organism>
<evidence type="ECO:0000256" key="3">
    <source>
        <dbReference type="ARBA" id="ARBA00022692"/>
    </source>
</evidence>
<name>A0A1B8GVQ0_9PEZI</name>
<feature type="transmembrane region" description="Helical" evidence="6">
    <location>
        <begin position="277"/>
        <end position="297"/>
    </location>
</feature>
<reference evidence="8" key="2">
    <citation type="journal article" date="2018" name="Nat. Commun.">
        <title>Extreme sensitivity to ultraviolet light in the fungal pathogen causing white-nose syndrome of bats.</title>
        <authorList>
            <person name="Palmer J.M."/>
            <person name="Drees K.P."/>
            <person name="Foster J.T."/>
            <person name="Lindner D.L."/>
        </authorList>
    </citation>
    <scope>NUCLEOTIDE SEQUENCE [LARGE SCALE GENOMIC DNA]</scope>
    <source>
        <strain evidence="8">UAMH 10579</strain>
    </source>
</reference>
<evidence type="ECO:0000256" key="4">
    <source>
        <dbReference type="ARBA" id="ARBA00022989"/>
    </source>
</evidence>
<dbReference type="AlphaFoldDB" id="A0A1B8GVQ0"/>
<reference evidence="7 8" key="1">
    <citation type="submission" date="2016-03" db="EMBL/GenBank/DDBJ databases">
        <title>Comparative genomics of Pseudogymnoascus destructans, the fungus causing white-nose syndrome of bats.</title>
        <authorList>
            <person name="Palmer J.M."/>
            <person name="Drees K.P."/>
            <person name="Foster J.T."/>
            <person name="Lindner D.L."/>
        </authorList>
    </citation>
    <scope>NUCLEOTIDE SEQUENCE [LARGE SCALE GENOMIC DNA]</scope>
    <source>
        <strain evidence="7 8">UAMH 10579</strain>
    </source>
</reference>
<evidence type="ECO:0000313" key="7">
    <source>
        <dbReference type="EMBL" id="OBT99911.2"/>
    </source>
</evidence>
<dbReference type="RefSeq" id="XP_059319987.1">
    <property type="nucleotide sequence ID" value="XM_059463421.1"/>
</dbReference>
<dbReference type="PANTHER" id="PTHR45649">
    <property type="entry name" value="AMINO-ACID PERMEASE BAT1"/>
    <property type="match status" value="1"/>
</dbReference>
<dbReference type="PROSITE" id="PS00218">
    <property type="entry name" value="AMINO_ACID_PERMEASE_1"/>
    <property type="match status" value="1"/>
</dbReference>
<evidence type="ECO:0000256" key="5">
    <source>
        <dbReference type="ARBA" id="ARBA00023136"/>
    </source>
</evidence>
<dbReference type="GO" id="GO:0022857">
    <property type="term" value="F:transmembrane transporter activity"/>
    <property type="evidence" value="ECO:0007669"/>
    <property type="project" value="InterPro"/>
</dbReference>
<dbReference type="GO" id="GO:0016020">
    <property type="term" value="C:membrane"/>
    <property type="evidence" value="ECO:0007669"/>
    <property type="project" value="UniProtKB-SubCell"/>
</dbReference>
<evidence type="ECO:0008006" key="9">
    <source>
        <dbReference type="Google" id="ProtNLM"/>
    </source>
</evidence>
<keyword evidence="4 6" id="KW-1133">Transmembrane helix</keyword>
<dbReference type="Gene3D" id="1.20.1740.10">
    <property type="entry name" value="Amino acid/polyamine transporter I"/>
    <property type="match status" value="1"/>
</dbReference>
<keyword evidence="2" id="KW-0813">Transport</keyword>
<dbReference type="InterPro" id="IPR002293">
    <property type="entry name" value="AA/rel_permease1"/>
</dbReference>
<feature type="transmembrane region" description="Helical" evidence="6">
    <location>
        <begin position="50"/>
        <end position="74"/>
    </location>
</feature>
<dbReference type="Proteomes" id="UP000091956">
    <property type="component" value="Unassembled WGS sequence"/>
</dbReference>
<dbReference type="PIRSF" id="PIRSF006060">
    <property type="entry name" value="AA_transporter"/>
    <property type="match status" value="1"/>
</dbReference>